<feature type="transmembrane region" description="Helical" evidence="6">
    <location>
        <begin position="336"/>
        <end position="356"/>
    </location>
</feature>
<evidence type="ECO:0000313" key="9">
    <source>
        <dbReference type="RefSeq" id="XP_022144396.1"/>
    </source>
</evidence>
<feature type="transmembrane region" description="Helical" evidence="6">
    <location>
        <begin position="106"/>
        <end position="132"/>
    </location>
</feature>
<dbReference type="PANTHER" id="PTHR23504:SF1">
    <property type="entry name" value="GH21943P-RELATED"/>
    <property type="match status" value="1"/>
</dbReference>
<dbReference type="InterPro" id="IPR001958">
    <property type="entry name" value="Tet-R_TetA/multi-R_MdtG-like"/>
</dbReference>
<keyword evidence="8" id="KW-1185">Reference proteome</keyword>
<feature type="transmembrane region" description="Helical" evidence="6">
    <location>
        <begin position="12"/>
        <end position="30"/>
    </location>
</feature>
<keyword evidence="2" id="KW-0813">Transport</keyword>
<protein>
    <submittedName>
        <fullName evidence="9">Hippocampus abundant transcript-like protein 1 isoform X1</fullName>
    </submittedName>
</protein>
<proteinExistence type="predicted"/>
<dbReference type="OrthoDB" id="419616at2759"/>
<evidence type="ECO:0000256" key="3">
    <source>
        <dbReference type="ARBA" id="ARBA00022692"/>
    </source>
</evidence>
<reference evidence="9" key="1">
    <citation type="submission" date="2025-08" db="UniProtKB">
        <authorList>
            <consortium name="RefSeq"/>
        </authorList>
    </citation>
    <scope>IDENTIFICATION</scope>
    <source>
        <strain evidence="9">OHB3-1</strain>
    </source>
</reference>
<dbReference type="Gene3D" id="1.20.1250.20">
    <property type="entry name" value="MFS general substrate transporter like domains"/>
    <property type="match status" value="1"/>
</dbReference>
<feature type="domain" description="Major facilitator superfamily (MFS) profile" evidence="7">
    <location>
        <begin position="12"/>
        <end position="436"/>
    </location>
</feature>
<feature type="transmembrane region" description="Helical" evidence="6">
    <location>
        <begin position="311"/>
        <end position="330"/>
    </location>
</feature>
<dbReference type="SUPFAM" id="SSF103473">
    <property type="entry name" value="MFS general substrate transporter"/>
    <property type="match status" value="1"/>
</dbReference>
<dbReference type="KEGG" id="mcha:111014084"/>
<dbReference type="PRINTS" id="PR01035">
    <property type="entry name" value="TCRTETA"/>
</dbReference>
<dbReference type="CDD" id="cd17330">
    <property type="entry name" value="MFS_SLC46_TetA_like"/>
    <property type="match status" value="1"/>
</dbReference>
<dbReference type="InterPro" id="IPR011701">
    <property type="entry name" value="MFS"/>
</dbReference>
<keyword evidence="4 6" id="KW-1133">Transmembrane helix</keyword>
<keyword evidence="3 6" id="KW-0812">Transmembrane</keyword>
<evidence type="ECO:0000256" key="2">
    <source>
        <dbReference type="ARBA" id="ARBA00022448"/>
    </source>
</evidence>
<dbReference type="GO" id="GO:0016020">
    <property type="term" value="C:membrane"/>
    <property type="evidence" value="ECO:0007669"/>
    <property type="project" value="UniProtKB-SubCell"/>
</dbReference>
<comment type="subcellular location">
    <subcellularLocation>
        <location evidence="1">Membrane</location>
        <topology evidence="1">Multi-pass membrane protein</topology>
    </subcellularLocation>
</comment>
<gene>
    <name evidence="9" type="primary">LOC111014084</name>
</gene>
<dbReference type="PROSITE" id="PS50850">
    <property type="entry name" value="MFS"/>
    <property type="match status" value="1"/>
</dbReference>
<dbReference type="AlphaFoldDB" id="A0A6J1CTA3"/>
<keyword evidence="5 6" id="KW-0472">Membrane</keyword>
<feature type="transmembrane region" description="Helical" evidence="6">
    <location>
        <begin position="401"/>
        <end position="420"/>
    </location>
</feature>
<evidence type="ECO:0000256" key="6">
    <source>
        <dbReference type="SAM" id="Phobius"/>
    </source>
</evidence>
<dbReference type="Pfam" id="PF07690">
    <property type="entry name" value="MFS_1"/>
    <property type="match status" value="1"/>
</dbReference>
<feature type="transmembrane region" description="Helical" evidence="6">
    <location>
        <begin position="144"/>
        <end position="166"/>
    </location>
</feature>
<sequence>METEGIWRVRHLLMTVFLHTFATMMVVPAITDVTMSALCPGEDECSVAIYFTGVHQAVTGMGTLVTMPLIGNLSDKLGRKGVLTIPMILTVIPLGILGYGRSRRYFYVYFVFKTLTSILCEGTVNCLALAYAADNVPERQRASAFGILSAIGSSAFVCGTLCARFLSIPSTFQVAASTAAAAAVYMRVFLTDSVADCNLSPPLLSKENIETVSSDRVSPEKEELLTTLPSVLDLFALLKTSLTFSQAAIVAFFSNLADVGLHASMMYYLKARFHFNKDKFADLMVISGSASTISQLLLMPILVPALGEERLLSVGLFFNCIHMLLYSFAWAERVTYVAAMFSILFIFSQPCLRSIVSKQVGVSEQGKAQGCISGISSFANVVSPLAFSPLTALFLSENAPFYFPGFSIMCAGSAAMIAFVQSMMIRVSPFEASSSRSRVEV</sequence>
<feature type="transmembrane region" description="Helical" evidence="6">
    <location>
        <begin position="280"/>
        <end position="299"/>
    </location>
</feature>
<evidence type="ECO:0000256" key="4">
    <source>
        <dbReference type="ARBA" id="ARBA00022989"/>
    </source>
</evidence>
<evidence type="ECO:0000256" key="5">
    <source>
        <dbReference type="ARBA" id="ARBA00023136"/>
    </source>
</evidence>
<evidence type="ECO:0000259" key="7">
    <source>
        <dbReference type="PROSITE" id="PS50850"/>
    </source>
</evidence>
<feature type="transmembrane region" description="Helical" evidence="6">
    <location>
        <begin position="247"/>
        <end position="268"/>
    </location>
</feature>
<organism evidence="8 9">
    <name type="scientific">Momordica charantia</name>
    <name type="common">Bitter gourd</name>
    <name type="synonym">Balsam pear</name>
    <dbReference type="NCBI Taxonomy" id="3673"/>
    <lineage>
        <taxon>Eukaryota</taxon>
        <taxon>Viridiplantae</taxon>
        <taxon>Streptophyta</taxon>
        <taxon>Embryophyta</taxon>
        <taxon>Tracheophyta</taxon>
        <taxon>Spermatophyta</taxon>
        <taxon>Magnoliopsida</taxon>
        <taxon>eudicotyledons</taxon>
        <taxon>Gunneridae</taxon>
        <taxon>Pentapetalae</taxon>
        <taxon>rosids</taxon>
        <taxon>fabids</taxon>
        <taxon>Cucurbitales</taxon>
        <taxon>Cucurbitaceae</taxon>
        <taxon>Momordiceae</taxon>
        <taxon>Momordica</taxon>
    </lineage>
</organism>
<evidence type="ECO:0000256" key="1">
    <source>
        <dbReference type="ARBA" id="ARBA00004141"/>
    </source>
</evidence>
<dbReference type="GO" id="GO:0022857">
    <property type="term" value="F:transmembrane transporter activity"/>
    <property type="evidence" value="ECO:0007669"/>
    <property type="project" value="InterPro"/>
</dbReference>
<dbReference type="PANTHER" id="PTHR23504">
    <property type="entry name" value="MAJOR FACILITATOR SUPERFAMILY DOMAIN-CONTAINING PROTEIN 10"/>
    <property type="match status" value="1"/>
</dbReference>
<dbReference type="Proteomes" id="UP000504603">
    <property type="component" value="Unplaced"/>
</dbReference>
<feature type="transmembrane region" description="Helical" evidence="6">
    <location>
        <begin position="377"/>
        <end position="395"/>
    </location>
</feature>
<dbReference type="InterPro" id="IPR036259">
    <property type="entry name" value="MFS_trans_sf"/>
</dbReference>
<evidence type="ECO:0000313" key="8">
    <source>
        <dbReference type="Proteomes" id="UP000504603"/>
    </source>
</evidence>
<dbReference type="GeneID" id="111014084"/>
<name>A0A6J1CTA3_MOMCH</name>
<accession>A0A6J1CTA3</accession>
<dbReference type="RefSeq" id="XP_022144396.1">
    <property type="nucleotide sequence ID" value="XM_022288704.1"/>
</dbReference>
<feature type="transmembrane region" description="Helical" evidence="6">
    <location>
        <begin position="82"/>
        <end position="100"/>
    </location>
</feature>
<dbReference type="InterPro" id="IPR020846">
    <property type="entry name" value="MFS_dom"/>
</dbReference>